<evidence type="ECO:0000313" key="2">
    <source>
        <dbReference type="Proteomes" id="UP001239111"/>
    </source>
</evidence>
<keyword evidence="2" id="KW-1185">Reference proteome</keyword>
<evidence type="ECO:0000313" key="1">
    <source>
        <dbReference type="EMBL" id="KAJ8666505.1"/>
    </source>
</evidence>
<accession>A0ACC2N5N5</accession>
<proteinExistence type="predicted"/>
<protein>
    <submittedName>
        <fullName evidence="1">Uncharacterized protein</fullName>
    </submittedName>
</protein>
<sequence length="203" mass="22465">MDAPASMQAGGGADPDDMNTDDGRGSTGHSPTPTQEPRPLQAQSAIIPTSNLERVHEIRPKLPPSIKVMPHAGRIDKLWQAAQREINRCPSPVAPNLSNINKRSRSRNSSASDTTFDPTNAENEWREVRKQAKFAKQQPRSVQPADFSMPNSRKGPMPLAKLLIRTTLPTLRELKMRGIATKIAQITYSAPLLIIQSTTFYYL</sequence>
<comment type="caution">
    <text evidence="1">The sequence shown here is derived from an EMBL/GenBank/DDBJ whole genome shotgun (WGS) entry which is preliminary data.</text>
</comment>
<dbReference type="Proteomes" id="UP001239111">
    <property type="component" value="Chromosome 4"/>
</dbReference>
<name>A0ACC2N5N5_9HYME</name>
<reference evidence="1" key="1">
    <citation type="submission" date="2023-04" db="EMBL/GenBank/DDBJ databases">
        <title>A chromosome-level genome assembly of the parasitoid wasp Eretmocerus hayati.</title>
        <authorList>
            <person name="Zhong Y."/>
            <person name="Liu S."/>
            <person name="Liu Y."/>
        </authorList>
    </citation>
    <scope>NUCLEOTIDE SEQUENCE</scope>
    <source>
        <strain evidence="1">ZJU_SS_LIU_2023</strain>
    </source>
</reference>
<dbReference type="EMBL" id="CM056744">
    <property type="protein sequence ID" value="KAJ8666505.1"/>
    <property type="molecule type" value="Genomic_DNA"/>
</dbReference>
<organism evidence="1 2">
    <name type="scientific">Eretmocerus hayati</name>
    <dbReference type="NCBI Taxonomy" id="131215"/>
    <lineage>
        <taxon>Eukaryota</taxon>
        <taxon>Metazoa</taxon>
        <taxon>Ecdysozoa</taxon>
        <taxon>Arthropoda</taxon>
        <taxon>Hexapoda</taxon>
        <taxon>Insecta</taxon>
        <taxon>Pterygota</taxon>
        <taxon>Neoptera</taxon>
        <taxon>Endopterygota</taxon>
        <taxon>Hymenoptera</taxon>
        <taxon>Apocrita</taxon>
        <taxon>Proctotrupomorpha</taxon>
        <taxon>Chalcidoidea</taxon>
        <taxon>Aphelinidae</taxon>
        <taxon>Aphelininae</taxon>
        <taxon>Eretmocerus</taxon>
    </lineage>
</organism>
<gene>
    <name evidence="1" type="ORF">QAD02_008167</name>
</gene>